<dbReference type="GO" id="GO:0008237">
    <property type="term" value="F:metallopeptidase activity"/>
    <property type="evidence" value="ECO:0007669"/>
    <property type="project" value="UniProtKB-KW"/>
</dbReference>
<dbReference type="SUPFAM" id="SSF55486">
    <property type="entry name" value="Metalloproteases ('zincins'), catalytic domain"/>
    <property type="match status" value="1"/>
</dbReference>
<proteinExistence type="predicted"/>
<keyword evidence="1" id="KW-0645">Protease</keyword>
<sequence length="158" mass="17335">MTGYNAYAIESDGSKNMNVLGLGYVGGLCTKFFVALGEDVAGTYSGMHTLTHEGGHVLGASHDQSNPKPSIPGDPGSLKCPWKDGHIMSYVDGGPRHHSFFMVQSEANTASRAIARRSLLESEHRQHWAHGTGEVSRYGRSTKRILQKCFSERTKRDR</sequence>
<dbReference type="EMBL" id="GIKN01003032">
    <property type="protein sequence ID" value="NIE45305.1"/>
    <property type="molecule type" value="Transcribed_RNA"/>
</dbReference>
<reference evidence="1" key="1">
    <citation type="submission" date="2020-03" db="EMBL/GenBank/DDBJ databases">
        <title>A transcriptome and proteome of the tick Rhipicephalus microplus shaped by the genetic composition of its hosts and developmental stage.</title>
        <authorList>
            <person name="Garcia G.R."/>
            <person name="Ribeiro J.M.C."/>
            <person name="Maruyama S.R."/>
            <person name="Gardinasse L.G."/>
            <person name="Nelson K."/>
            <person name="Ferreira B.R."/>
            <person name="Andrade T.G."/>
            <person name="Santos I.K.F.M."/>
        </authorList>
    </citation>
    <scope>NUCLEOTIDE SEQUENCE</scope>
    <source>
        <strain evidence="1">NSGR</strain>
        <tissue evidence="1">Salivary glands</tissue>
    </source>
</reference>
<dbReference type="InterPro" id="IPR024079">
    <property type="entry name" value="MetalloPept_cat_dom_sf"/>
</dbReference>
<protein>
    <submittedName>
        <fullName evidence="1">Putative zinc-dependent metalloprotease</fullName>
    </submittedName>
</protein>
<keyword evidence="1" id="KW-0378">Hydrolase</keyword>
<evidence type="ECO:0000313" key="1">
    <source>
        <dbReference type="EMBL" id="NIE45305.1"/>
    </source>
</evidence>
<dbReference type="Pfam" id="PF13688">
    <property type="entry name" value="Reprolysin_5"/>
    <property type="match status" value="1"/>
</dbReference>
<keyword evidence="1" id="KW-0482">Metalloprotease</keyword>
<dbReference type="AlphaFoldDB" id="A0A6G5A2R1"/>
<organism evidence="1">
    <name type="scientific">Rhipicephalus microplus</name>
    <name type="common">Cattle tick</name>
    <name type="synonym">Boophilus microplus</name>
    <dbReference type="NCBI Taxonomy" id="6941"/>
    <lineage>
        <taxon>Eukaryota</taxon>
        <taxon>Metazoa</taxon>
        <taxon>Ecdysozoa</taxon>
        <taxon>Arthropoda</taxon>
        <taxon>Chelicerata</taxon>
        <taxon>Arachnida</taxon>
        <taxon>Acari</taxon>
        <taxon>Parasitiformes</taxon>
        <taxon>Ixodida</taxon>
        <taxon>Ixodoidea</taxon>
        <taxon>Ixodidae</taxon>
        <taxon>Rhipicephalinae</taxon>
        <taxon>Rhipicephalus</taxon>
        <taxon>Boophilus</taxon>
    </lineage>
</organism>
<name>A0A6G5A2R1_RHIMP</name>
<dbReference type="GO" id="GO:0006508">
    <property type="term" value="P:proteolysis"/>
    <property type="evidence" value="ECO:0007669"/>
    <property type="project" value="UniProtKB-KW"/>
</dbReference>
<dbReference type="Gene3D" id="3.40.390.10">
    <property type="entry name" value="Collagenase (Catalytic Domain)"/>
    <property type="match status" value="1"/>
</dbReference>
<accession>A0A6G5A2R1</accession>